<dbReference type="OMA" id="DHTFAMG"/>
<reference evidence="3 4" key="1">
    <citation type="submission" date="2015-04" db="EMBL/GenBank/DDBJ databases">
        <authorList>
            <person name="Syromyatnikov M.Y."/>
            <person name="Popov V.N."/>
        </authorList>
    </citation>
    <scope>NUCLEOTIDE SEQUENCE [LARGE SCALE GENOMIC DNA]</scope>
    <source>
        <strain evidence="3">WF-38-12</strain>
    </source>
</reference>
<gene>
    <name evidence="3" type="ORF">PISL3812_03489</name>
</gene>
<dbReference type="EMBL" id="CVMT01000002">
    <property type="protein sequence ID" value="CRG86483.1"/>
    <property type="molecule type" value="Genomic_DNA"/>
</dbReference>
<dbReference type="PANTHER" id="PTHR48081:SF3">
    <property type="entry name" value="ALPHA_BETA HYDROLASE FOLD-3 DOMAIN-CONTAINING PROTEIN"/>
    <property type="match status" value="1"/>
</dbReference>
<keyword evidence="4" id="KW-1185">Reference proteome</keyword>
<dbReference type="GO" id="GO:0016787">
    <property type="term" value="F:hydrolase activity"/>
    <property type="evidence" value="ECO:0007669"/>
    <property type="project" value="UniProtKB-KW"/>
</dbReference>
<accession>A0A0U1LSV1</accession>
<protein>
    <recommendedName>
        <fullName evidence="2">BD-FAE-like domain-containing protein</fullName>
    </recommendedName>
</protein>
<dbReference type="InterPro" id="IPR029058">
    <property type="entry name" value="AB_hydrolase_fold"/>
</dbReference>
<evidence type="ECO:0000256" key="1">
    <source>
        <dbReference type="ARBA" id="ARBA00022801"/>
    </source>
</evidence>
<sequence length="336" mass="37149">MSGAGLPIRVPYKTVESTDIPTDIFVPDRPIQDARGLTPVIIMFHGGGFMLGQAKMNNKDQIEDCMSRGWVVMSVEYRLCPGVDVLAGPMSDARDALEWARNGGLGSAMKEAYSERVLPDPERIMAMGTSAGGHLALSLAWGTANRPLAILDFYGAKHFEAEFWNRPIEQIRSKLPSLTPANDPVFQSLYEEKVTYIGGASLEGQSEGGARGPPSAPNLSDPRQLFVMNMIAQGQVVESIWSSAPKDLHLIDPVLNVHSDWPPTAFVHGTKDFMIPMEMSQYMETKLRSAGVETAFFSVPDEPHTFVGQMVKGSTTWHKQREGFDFLERILRRTYS</sequence>
<evidence type="ECO:0000259" key="2">
    <source>
        <dbReference type="Pfam" id="PF20434"/>
    </source>
</evidence>
<evidence type="ECO:0000313" key="4">
    <source>
        <dbReference type="Proteomes" id="UP000054383"/>
    </source>
</evidence>
<proteinExistence type="predicted"/>
<evidence type="ECO:0000313" key="3">
    <source>
        <dbReference type="EMBL" id="CRG86483.1"/>
    </source>
</evidence>
<dbReference type="SUPFAM" id="SSF53474">
    <property type="entry name" value="alpha/beta-Hydrolases"/>
    <property type="match status" value="1"/>
</dbReference>
<dbReference type="STRING" id="28573.A0A0U1LSV1"/>
<dbReference type="Proteomes" id="UP000054383">
    <property type="component" value="Unassembled WGS sequence"/>
</dbReference>
<dbReference type="InterPro" id="IPR049492">
    <property type="entry name" value="BD-FAE-like_dom"/>
</dbReference>
<dbReference type="Gene3D" id="3.40.50.1820">
    <property type="entry name" value="alpha/beta hydrolase"/>
    <property type="match status" value="1"/>
</dbReference>
<dbReference type="AlphaFoldDB" id="A0A0U1LSV1"/>
<dbReference type="OrthoDB" id="19653at2759"/>
<feature type="domain" description="BD-FAE-like" evidence="2">
    <location>
        <begin position="33"/>
        <end position="144"/>
    </location>
</feature>
<dbReference type="PANTHER" id="PTHR48081">
    <property type="entry name" value="AB HYDROLASE SUPERFAMILY PROTEIN C4A8.06C"/>
    <property type="match status" value="1"/>
</dbReference>
<keyword evidence="1" id="KW-0378">Hydrolase</keyword>
<dbReference type="Pfam" id="PF20434">
    <property type="entry name" value="BD-FAE"/>
    <property type="match status" value="1"/>
</dbReference>
<organism evidence="3 4">
    <name type="scientific">Talaromyces islandicus</name>
    <name type="common">Penicillium islandicum</name>
    <dbReference type="NCBI Taxonomy" id="28573"/>
    <lineage>
        <taxon>Eukaryota</taxon>
        <taxon>Fungi</taxon>
        <taxon>Dikarya</taxon>
        <taxon>Ascomycota</taxon>
        <taxon>Pezizomycotina</taxon>
        <taxon>Eurotiomycetes</taxon>
        <taxon>Eurotiomycetidae</taxon>
        <taxon>Eurotiales</taxon>
        <taxon>Trichocomaceae</taxon>
        <taxon>Talaromyces</taxon>
        <taxon>Talaromyces sect. Islandici</taxon>
    </lineage>
</organism>
<name>A0A0U1LSV1_TALIS</name>
<dbReference type="InterPro" id="IPR050300">
    <property type="entry name" value="GDXG_lipolytic_enzyme"/>
</dbReference>